<organism evidence="1">
    <name type="scientific">Anguilla anguilla</name>
    <name type="common">European freshwater eel</name>
    <name type="synonym">Muraena anguilla</name>
    <dbReference type="NCBI Taxonomy" id="7936"/>
    <lineage>
        <taxon>Eukaryota</taxon>
        <taxon>Metazoa</taxon>
        <taxon>Chordata</taxon>
        <taxon>Craniata</taxon>
        <taxon>Vertebrata</taxon>
        <taxon>Euteleostomi</taxon>
        <taxon>Actinopterygii</taxon>
        <taxon>Neopterygii</taxon>
        <taxon>Teleostei</taxon>
        <taxon>Anguilliformes</taxon>
        <taxon>Anguillidae</taxon>
        <taxon>Anguilla</taxon>
    </lineage>
</organism>
<evidence type="ECO:0000313" key="1">
    <source>
        <dbReference type="EMBL" id="JAH41912.1"/>
    </source>
</evidence>
<dbReference type="EMBL" id="GBXM01066665">
    <property type="protein sequence ID" value="JAH41912.1"/>
    <property type="molecule type" value="Transcribed_RNA"/>
</dbReference>
<accession>A0A0E9SL19</accession>
<protein>
    <submittedName>
        <fullName evidence="1">Uncharacterized protein</fullName>
    </submittedName>
</protein>
<reference evidence="1" key="1">
    <citation type="submission" date="2014-11" db="EMBL/GenBank/DDBJ databases">
        <authorList>
            <person name="Amaro Gonzalez C."/>
        </authorList>
    </citation>
    <scope>NUCLEOTIDE SEQUENCE</scope>
</reference>
<proteinExistence type="predicted"/>
<sequence length="55" mass="6359">MTQWSSSAGRHTEKVRSNLRKTFDQSIQSHHRVNLRNLSSAIGYAFYTCTLEDTQ</sequence>
<reference evidence="1" key="2">
    <citation type="journal article" date="2015" name="Fish Shellfish Immunol.">
        <title>Early steps in the European eel (Anguilla anguilla)-Vibrio vulnificus interaction in the gills: Role of the RtxA13 toxin.</title>
        <authorList>
            <person name="Callol A."/>
            <person name="Pajuelo D."/>
            <person name="Ebbesson L."/>
            <person name="Teles M."/>
            <person name="MacKenzie S."/>
            <person name="Amaro C."/>
        </authorList>
    </citation>
    <scope>NUCLEOTIDE SEQUENCE</scope>
</reference>
<name>A0A0E9SL19_ANGAN</name>
<dbReference type="AlphaFoldDB" id="A0A0E9SL19"/>